<feature type="transmembrane region" description="Helical" evidence="7">
    <location>
        <begin position="21"/>
        <end position="44"/>
    </location>
</feature>
<feature type="transmembrane region" description="Helical" evidence="7">
    <location>
        <begin position="355"/>
        <end position="377"/>
    </location>
</feature>
<comment type="subcellular location">
    <subcellularLocation>
        <location evidence="1">Endomembrane system</location>
        <topology evidence="1">Multi-pass membrane protein</topology>
    </subcellularLocation>
</comment>
<gene>
    <name evidence="8" type="ORF">FJY75_11640</name>
</gene>
<dbReference type="Pfam" id="PF00860">
    <property type="entry name" value="Xan_ur_permease"/>
    <property type="match status" value="1"/>
</dbReference>
<evidence type="ECO:0000256" key="6">
    <source>
        <dbReference type="ARBA" id="ARBA00023136"/>
    </source>
</evidence>
<keyword evidence="6 7" id="KW-0472">Membrane</keyword>
<dbReference type="EMBL" id="VGIY01000377">
    <property type="protein sequence ID" value="MBM3318493.1"/>
    <property type="molecule type" value="Genomic_DNA"/>
</dbReference>
<evidence type="ECO:0000256" key="4">
    <source>
        <dbReference type="ARBA" id="ARBA00022692"/>
    </source>
</evidence>
<keyword evidence="5 7" id="KW-1133">Transmembrane helix</keyword>
<feature type="transmembrane region" description="Helical" evidence="7">
    <location>
        <begin position="74"/>
        <end position="93"/>
    </location>
</feature>
<feature type="transmembrane region" description="Helical" evidence="7">
    <location>
        <begin position="194"/>
        <end position="212"/>
    </location>
</feature>
<accession>A0A937XEK7</accession>
<comment type="similarity">
    <text evidence="2">Belongs to the nucleobase:cation symporter-2 (NCS2) (TC 2.A.40) family. Azg-like subfamily.</text>
</comment>
<dbReference type="Proteomes" id="UP000748308">
    <property type="component" value="Unassembled WGS sequence"/>
</dbReference>
<evidence type="ECO:0000313" key="8">
    <source>
        <dbReference type="EMBL" id="MBM3318493.1"/>
    </source>
</evidence>
<feature type="transmembrane region" description="Helical" evidence="7">
    <location>
        <begin position="279"/>
        <end position="301"/>
    </location>
</feature>
<keyword evidence="3" id="KW-0813">Transport</keyword>
<dbReference type="GO" id="GO:0005886">
    <property type="term" value="C:plasma membrane"/>
    <property type="evidence" value="ECO:0007669"/>
    <property type="project" value="TreeGrafter"/>
</dbReference>
<dbReference type="InterPro" id="IPR045018">
    <property type="entry name" value="Azg-like"/>
</dbReference>
<reference evidence="8" key="1">
    <citation type="submission" date="2019-03" db="EMBL/GenBank/DDBJ databases">
        <title>Lake Tanganyika Metagenome-Assembled Genomes (MAGs).</title>
        <authorList>
            <person name="Tran P."/>
        </authorList>
    </citation>
    <scope>NUCLEOTIDE SEQUENCE</scope>
    <source>
        <strain evidence="8">M_DeepCast_400m_m2_100</strain>
    </source>
</reference>
<keyword evidence="4 7" id="KW-0812">Transmembrane</keyword>
<feature type="transmembrane region" description="Helical" evidence="7">
    <location>
        <begin position="454"/>
        <end position="472"/>
    </location>
</feature>
<dbReference type="PANTHER" id="PTHR43337">
    <property type="entry name" value="XANTHINE/URACIL PERMEASE C887.17-RELATED"/>
    <property type="match status" value="1"/>
</dbReference>
<feature type="transmembrane region" description="Helical" evidence="7">
    <location>
        <begin position="50"/>
        <end position="67"/>
    </location>
</feature>
<feature type="transmembrane region" description="Helical" evidence="7">
    <location>
        <begin position="99"/>
        <end position="117"/>
    </location>
</feature>
<evidence type="ECO:0000256" key="5">
    <source>
        <dbReference type="ARBA" id="ARBA00022989"/>
    </source>
</evidence>
<protein>
    <submittedName>
        <fullName evidence="8">NCS2 family permease</fullName>
    </submittedName>
</protein>
<dbReference type="GO" id="GO:0012505">
    <property type="term" value="C:endomembrane system"/>
    <property type="evidence" value="ECO:0007669"/>
    <property type="project" value="UniProtKB-SubCell"/>
</dbReference>
<dbReference type="PANTHER" id="PTHR43337:SF1">
    <property type="entry name" value="XANTHINE_URACIL PERMEASE C887.17-RELATED"/>
    <property type="match status" value="1"/>
</dbReference>
<comment type="caution">
    <text evidence="8">The sequence shown here is derived from an EMBL/GenBank/DDBJ whole genome shotgun (WGS) entry which is preliminary data.</text>
</comment>
<proteinExistence type="inferred from homology"/>
<organism evidence="8 9">
    <name type="scientific">Eiseniibacteriota bacterium</name>
    <dbReference type="NCBI Taxonomy" id="2212470"/>
    <lineage>
        <taxon>Bacteria</taxon>
        <taxon>Candidatus Eiseniibacteriota</taxon>
    </lineage>
</organism>
<dbReference type="AlphaFoldDB" id="A0A937XEK7"/>
<feature type="transmembrane region" description="Helical" evidence="7">
    <location>
        <begin position="322"/>
        <end position="343"/>
    </location>
</feature>
<evidence type="ECO:0000256" key="1">
    <source>
        <dbReference type="ARBA" id="ARBA00004127"/>
    </source>
</evidence>
<dbReference type="InterPro" id="IPR006043">
    <property type="entry name" value="NCS2"/>
</dbReference>
<name>A0A937XEK7_UNCEI</name>
<evidence type="ECO:0000313" key="9">
    <source>
        <dbReference type="Proteomes" id="UP000748308"/>
    </source>
</evidence>
<sequence>MERLFQLKRRNARVGTEVLGGVTTFVTMAYIIVVNPAILAAAGIPVGPSTLATILTAAFGTILMGLLANRPIAVAPYMGENAFIAFGLAALGIGWQLRIGAVFVCGVIFVVITLLRIRGWLANSISPTLKHSFAVGVGFLLAFIGLNDTGIIKAYPVGKPPIAFFPPGSAADLTTPVPAGGIPVPIEIGALSQGPVLLAVGGVLLMTILIVLRVHGSLLIGIAATAAAGIALGFGRAPEGIFALPHWSGPGGLGEIAGKLRFSETLADGRTISLFSMTLLPVLLTLFLMDFLDTLGTLVGVGAAGRMLDERGDFPDIQKPMLVDATASVVSALLGTSTSGAYIESAAGIREGARTGLAAVVTGLLFLACVFLVPLAVALTELRFAYGPALIVVGVTIMPVFRRMDLDDLTEFLPAFLTIVMMSLTFNPANGVTAGLVVYPLLKVLTGRAKELNAGMIVLGALCALYYLFGLVH</sequence>
<evidence type="ECO:0000256" key="2">
    <source>
        <dbReference type="ARBA" id="ARBA00005697"/>
    </source>
</evidence>
<dbReference type="GO" id="GO:0005345">
    <property type="term" value="F:purine nucleobase transmembrane transporter activity"/>
    <property type="evidence" value="ECO:0007669"/>
    <property type="project" value="TreeGrafter"/>
</dbReference>
<evidence type="ECO:0000256" key="7">
    <source>
        <dbReference type="SAM" id="Phobius"/>
    </source>
</evidence>
<evidence type="ECO:0000256" key="3">
    <source>
        <dbReference type="ARBA" id="ARBA00022448"/>
    </source>
</evidence>
<feature type="transmembrane region" description="Helical" evidence="7">
    <location>
        <begin position="413"/>
        <end position="442"/>
    </location>
</feature>
<feature type="transmembrane region" description="Helical" evidence="7">
    <location>
        <begin position="129"/>
        <end position="146"/>
    </location>
</feature>
<feature type="transmembrane region" description="Helical" evidence="7">
    <location>
        <begin position="384"/>
        <end position="401"/>
    </location>
</feature>
<feature type="transmembrane region" description="Helical" evidence="7">
    <location>
        <begin position="219"/>
        <end position="237"/>
    </location>
</feature>